<comment type="caution">
    <text evidence="2">The sequence shown here is derived from an EMBL/GenBank/DDBJ whole genome shotgun (WGS) entry which is preliminary data.</text>
</comment>
<keyword evidence="1" id="KW-0560">Oxidoreductase</keyword>
<gene>
    <name evidence="2" type="ORF">PMIN01_01397</name>
</gene>
<proteinExistence type="predicted"/>
<dbReference type="InterPro" id="IPR036291">
    <property type="entry name" value="NAD(P)-bd_dom_sf"/>
</dbReference>
<reference evidence="2" key="1">
    <citation type="journal article" date="2020" name="Mol. Plant Microbe Interact.">
        <title>Genome Sequence of the Biocontrol Agent Coniothyrium minitans strain Conio (IMI 134523).</title>
        <authorList>
            <person name="Patel D."/>
            <person name="Shittu T.A."/>
            <person name="Baroncelli R."/>
            <person name="Muthumeenakshi S."/>
            <person name="Osborne T.H."/>
            <person name="Janganan T.K."/>
            <person name="Sreenivasaprasad S."/>
        </authorList>
    </citation>
    <scope>NUCLEOTIDE SEQUENCE</scope>
    <source>
        <strain evidence="2">Conio</strain>
    </source>
</reference>
<dbReference type="SUPFAM" id="SSF51735">
    <property type="entry name" value="NAD(P)-binding Rossmann-fold domains"/>
    <property type="match status" value="1"/>
</dbReference>
<dbReference type="Gene3D" id="3.40.50.720">
    <property type="entry name" value="NAD(P)-binding Rossmann-like Domain"/>
    <property type="match status" value="1"/>
</dbReference>
<dbReference type="PRINTS" id="PR00081">
    <property type="entry name" value="GDHRDH"/>
</dbReference>
<dbReference type="Proteomes" id="UP000756921">
    <property type="component" value="Unassembled WGS sequence"/>
</dbReference>
<organism evidence="2 3">
    <name type="scientific">Paraphaeosphaeria minitans</name>
    <dbReference type="NCBI Taxonomy" id="565426"/>
    <lineage>
        <taxon>Eukaryota</taxon>
        <taxon>Fungi</taxon>
        <taxon>Dikarya</taxon>
        <taxon>Ascomycota</taxon>
        <taxon>Pezizomycotina</taxon>
        <taxon>Dothideomycetes</taxon>
        <taxon>Pleosporomycetidae</taxon>
        <taxon>Pleosporales</taxon>
        <taxon>Massarineae</taxon>
        <taxon>Didymosphaeriaceae</taxon>
        <taxon>Paraphaeosphaeria</taxon>
    </lineage>
</organism>
<dbReference type="PANTHER" id="PTHR43157:SF31">
    <property type="entry name" value="PHOSPHATIDYLINOSITOL-GLYCAN BIOSYNTHESIS CLASS F PROTEIN"/>
    <property type="match status" value="1"/>
</dbReference>
<evidence type="ECO:0000313" key="2">
    <source>
        <dbReference type="EMBL" id="KAF9741858.1"/>
    </source>
</evidence>
<accession>A0A9P6GUL9</accession>
<keyword evidence="3" id="KW-1185">Reference proteome</keyword>
<protein>
    <submittedName>
        <fullName evidence="2">Retinol dehydrogenase 12</fullName>
    </submittedName>
</protein>
<dbReference type="InterPro" id="IPR002347">
    <property type="entry name" value="SDR_fam"/>
</dbReference>
<dbReference type="EMBL" id="WJXW01000001">
    <property type="protein sequence ID" value="KAF9741858.1"/>
    <property type="molecule type" value="Genomic_DNA"/>
</dbReference>
<dbReference type="AlphaFoldDB" id="A0A9P6GUL9"/>
<dbReference type="Pfam" id="PF00106">
    <property type="entry name" value="adh_short"/>
    <property type="match status" value="1"/>
</dbReference>
<name>A0A9P6GUL9_9PLEO</name>
<dbReference type="OrthoDB" id="542013at2759"/>
<dbReference type="GO" id="GO:0016491">
    <property type="term" value="F:oxidoreductase activity"/>
    <property type="evidence" value="ECO:0007669"/>
    <property type="project" value="UniProtKB-KW"/>
</dbReference>
<dbReference type="PANTHER" id="PTHR43157">
    <property type="entry name" value="PHOSPHATIDYLINOSITOL-GLYCAN BIOSYNTHESIS CLASS F PROTEIN-RELATED"/>
    <property type="match status" value="1"/>
</dbReference>
<evidence type="ECO:0000256" key="1">
    <source>
        <dbReference type="ARBA" id="ARBA00023002"/>
    </source>
</evidence>
<evidence type="ECO:0000313" key="3">
    <source>
        <dbReference type="Proteomes" id="UP000756921"/>
    </source>
</evidence>
<sequence>MAFFLTLLRSQLFAKLPYPTTSFEGQTVIITGSNTGLGLEAARHIVGLGASRCILAVRTPSKGEAAAASILSTTRTTTNAIEVWPLDLSSYDSIKSFGTRLQTLDRLDAVIQNAGVLTSHWKVEPGLGLELHVGINAVAAVLVGLLALPKLQETARKTGTRTRLEFVGSDLHFIAAVSEAEREGALLLDVLGDEKIANMGDRYPTSKLLLHFAVQELAARCPLGAGADVIITDVTPGACESNLFRDEQGALQAFIQSILMKLIARTTEVGSRALVHGVDPHLGPEAHGRFLMDCKVVEDWDTVTSKRGQELRKRWISELFPRLESISPGVTSILKT</sequence>